<dbReference type="PANTHER" id="PTHR37534:SF2">
    <property type="entry name" value="N-ACETYLTRANSFERASE DOMAIN-CONTAINING PROTEIN"/>
    <property type="match status" value="1"/>
</dbReference>
<proteinExistence type="predicted"/>
<gene>
    <name evidence="3" type="ORF">E4U43_000017</name>
</gene>
<feature type="compositionally biased region" description="Polar residues" evidence="2">
    <location>
        <begin position="70"/>
        <end position="79"/>
    </location>
</feature>
<name>A0A9P7NAW6_9HYPO</name>
<evidence type="ECO:0000313" key="3">
    <source>
        <dbReference type="EMBL" id="KAG6009318.1"/>
    </source>
</evidence>
<feature type="compositionally biased region" description="Low complexity" evidence="2">
    <location>
        <begin position="95"/>
        <end position="107"/>
    </location>
</feature>
<dbReference type="GO" id="GO:0003700">
    <property type="term" value="F:DNA-binding transcription factor activity"/>
    <property type="evidence" value="ECO:0007669"/>
    <property type="project" value="TreeGrafter"/>
</dbReference>
<dbReference type="Proteomes" id="UP000748025">
    <property type="component" value="Unassembled WGS sequence"/>
</dbReference>
<evidence type="ECO:0000313" key="4">
    <source>
        <dbReference type="Proteomes" id="UP000748025"/>
    </source>
</evidence>
<evidence type="ECO:0000256" key="2">
    <source>
        <dbReference type="SAM" id="MobiDB-lite"/>
    </source>
</evidence>
<dbReference type="GO" id="GO:0005634">
    <property type="term" value="C:nucleus"/>
    <property type="evidence" value="ECO:0007669"/>
    <property type="project" value="TreeGrafter"/>
</dbReference>
<dbReference type="AlphaFoldDB" id="A0A9P7NAW6"/>
<organism evidence="3 4">
    <name type="scientific">Claviceps pusilla</name>
    <dbReference type="NCBI Taxonomy" id="123648"/>
    <lineage>
        <taxon>Eukaryota</taxon>
        <taxon>Fungi</taxon>
        <taxon>Dikarya</taxon>
        <taxon>Ascomycota</taxon>
        <taxon>Pezizomycotina</taxon>
        <taxon>Sordariomycetes</taxon>
        <taxon>Hypocreomycetidae</taxon>
        <taxon>Hypocreales</taxon>
        <taxon>Clavicipitaceae</taxon>
        <taxon>Claviceps</taxon>
    </lineage>
</organism>
<dbReference type="EMBL" id="SRPW01001001">
    <property type="protein sequence ID" value="KAG6009318.1"/>
    <property type="molecule type" value="Genomic_DNA"/>
</dbReference>
<feature type="region of interest" description="Disordered" evidence="2">
    <location>
        <begin position="33"/>
        <end position="79"/>
    </location>
</feature>
<keyword evidence="4" id="KW-1185">Reference proteome</keyword>
<dbReference type="OrthoDB" id="4525710at2759"/>
<dbReference type="GO" id="GO:0045944">
    <property type="term" value="P:positive regulation of transcription by RNA polymerase II"/>
    <property type="evidence" value="ECO:0007669"/>
    <property type="project" value="TreeGrafter"/>
</dbReference>
<comment type="caution">
    <text evidence="3">The sequence shown here is derived from an EMBL/GenBank/DDBJ whole genome shotgun (WGS) entry which is preliminary data.</text>
</comment>
<protein>
    <recommendedName>
        <fullName evidence="5">ARCA protein</fullName>
    </recommendedName>
</protein>
<sequence>MSALPDQGPSLLAAGQEDGIQTWSRELLPSSLTKAPAAPAGSRVHPVRYHTRGGGTAARTPFRPDEIRPPSSSAVNAGACQSSDAGLVLVDRVDSAQSSPDASLSDDSPVDMDHAHRSHPSHPPAVDAAAFERGLTHLDSFGRHEGSGIRMPGLPSNLKTPPSLPSIPQFMSTLQGNKSATLPIVVDGYAECSAHTTKPSSTGYADPVQRDNQAVFPLENVQEACLLRYWIEEISHWFDLCDESRHFHLVVPTRARKHPHLLNAIFAVAARHLSRLPKYKTPQGICYHGQFLPNLDEHSAVEYMLLCMPALRQFHDDVLDDDYRDSIVATAVILRQLEEIDNEDDQLHQLYDLPNHGHSPETGKQVNFLAIIDAVLRSPPSQSVFGQRSLMQAAYWMALRQEIYHSFTRLQAPQLILPPEFWHIASPANKSVMHLVQVAKWRWGTCSATEWWGLMDQQEHLEKTVLADTHPLFKRPADKTRGEIFPTVWYRSNIEVTSIQFSLLARSVLVAENPQLKLNTASRSRWRQVESDVRLLLLEQSGIALCNPASPPALVHAAFGIQVYGDFFTDHYERKAIRMVVEKYRDAHAWPVQRLLEMFR</sequence>
<dbReference type="PANTHER" id="PTHR37534">
    <property type="entry name" value="TRANSCRIPTIONAL ACTIVATOR PROTEIN UGA3"/>
    <property type="match status" value="1"/>
</dbReference>
<feature type="region of interest" description="Disordered" evidence="2">
    <location>
        <begin position="95"/>
        <end position="125"/>
    </location>
</feature>
<evidence type="ECO:0008006" key="5">
    <source>
        <dbReference type="Google" id="ProtNLM"/>
    </source>
</evidence>
<accession>A0A9P7NAW6</accession>
<reference evidence="3" key="1">
    <citation type="journal article" date="2020" name="bioRxiv">
        <title>Whole genome comparisons of ergot fungi reveals the divergence and evolution of species within the genus Claviceps are the result of varying mechanisms driving genome evolution and host range expansion.</title>
        <authorList>
            <person name="Wyka S.A."/>
            <person name="Mondo S.J."/>
            <person name="Liu M."/>
            <person name="Dettman J."/>
            <person name="Nalam V."/>
            <person name="Broders K.D."/>
        </authorList>
    </citation>
    <scope>NUCLEOTIDE SEQUENCE</scope>
    <source>
        <strain evidence="3">CCC 602</strain>
    </source>
</reference>
<dbReference type="GO" id="GO:0000976">
    <property type="term" value="F:transcription cis-regulatory region binding"/>
    <property type="evidence" value="ECO:0007669"/>
    <property type="project" value="TreeGrafter"/>
</dbReference>
<keyword evidence="1" id="KW-0539">Nucleus</keyword>
<evidence type="ECO:0000256" key="1">
    <source>
        <dbReference type="ARBA" id="ARBA00023242"/>
    </source>
</evidence>